<evidence type="ECO:0000313" key="3">
    <source>
        <dbReference type="Proteomes" id="UP001200544"/>
    </source>
</evidence>
<dbReference type="InterPro" id="IPR053139">
    <property type="entry name" value="Surface_bspA-like"/>
</dbReference>
<dbReference type="InterPro" id="IPR032675">
    <property type="entry name" value="LRR_dom_sf"/>
</dbReference>
<dbReference type="SUPFAM" id="SSF52058">
    <property type="entry name" value="L domain-like"/>
    <property type="match status" value="1"/>
</dbReference>
<dbReference type="SUPFAM" id="SSF52047">
    <property type="entry name" value="RNI-like"/>
    <property type="match status" value="1"/>
</dbReference>
<comment type="caution">
    <text evidence="2">The sequence shown here is derived from an EMBL/GenBank/DDBJ whole genome shotgun (WGS) entry which is preliminary data.</text>
</comment>
<organism evidence="2 3">
    <name type="scientific">Bacteroides thetaiotaomicron</name>
    <dbReference type="NCBI Taxonomy" id="818"/>
    <lineage>
        <taxon>Bacteria</taxon>
        <taxon>Pseudomonadati</taxon>
        <taxon>Bacteroidota</taxon>
        <taxon>Bacteroidia</taxon>
        <taxon>Bacteroidales</taxon>
        <taxon>Bacteroidaceae</taxon>
        <taxon>Bacteroides</taxon>
    </lineage>
</organism>
<dbReference type="PANTHER" id="PTHR45661">
    <property type="entry name" value="SURFACE ANTIGEN"/>
    <property type="match status" value="1"/>
</dbReference>
<name>A0AAW4ZGM8_BACT4</name>
<dbReference type="Pfam" id="PF13306">
    <property type="entry name" value="LRR_5"/>
    <property type="match status" value="1"/>
</dbReference>
<dbReference type="RefSeq" id="WP_234129307.1">
    <property type="nucleotide sequence ID" value="NZ_JAHYQA010000021.1"/>
</dbReference>
<protein>
    <submittedName>
        <fullName evidence="2">Leucine-rich repeat domain-containing protein</fullName>
    </submittedName>
</protein>
<gene>
    <name evidence="2" type="ORF">K0H07_24015</name>
</gene>
<sequence>MALNVEHKEENEGKNSRGRLSAEEFNNLIDAVKELEKDANTPSSIGELKNVSPESDTAEDGSVLLYGNNGWSPAAGVFIPTGVAEDGSIITTFEDLMNYISSHSGGGGETGIQRNLRIINNLDSKSLSASKGEPCYLNFTFISQERYSTNEPYEDTGERGFCQISVKNSNSAEYLVVKQLYISSGSPFSIDVAEFLASGANNVMIKVTGEVTEVTAPAFVYTVQLTSLSISADNFKWWTAYTGAITLPLNISGNISKTLYVTVTGKGYNESYQIQIGTGVYTETAYNYSVIHPGVTGVFNISAYVSNSDGTVKTRTISFNVICAVAGEQRKLVAVNNILSRATNWSENSLFDYAMYDGDNVITSAKFTIKKDGEDVFTSEEDSIACSARHTFSFPMEIETMDNTEFEITAHILDVDMELTSPITYQVNNSLGYSAVSGAVFYMNPKTRSNRQGNRQEIINEMDGSVIPGSWENMNWGNDGWQSDEDGNKVLRLMAGSSLRMGYSPFKNECARTGKTLELDYKVDNVTDYSEPVITISSPSGGSFVGLNIYADDIIMHSQSLKNDDVQSLHTFEGKRTRLTLTILPDAYGNSGFNLCILYVNGVKNREFTYESNDYFSHNGMIVIGSGYADADIYGIREYNQGLTSQGVLRNYINWLNTTDSKAIVTENNDILDLHGSDIDFENTKDQFNVMTFDNTIPYMADQSTRTGMLEVFFYDHPEWNVSISNVTAKGQGTSSMKYWIWNTRYQLDKKLSVIRYADGSDSTAGAKWSMTPSLPAGRKFTAKKNYASSMQSHKIGAVNSYTDLIREVGILNEAMHADAKVRVSVWEAPFVCFEKQTNDEGETIYIFRGLYTFGPDKGDADTFGYNTDTYPNLLSIEGSDNSPLLTLFRVPWNPAKGLIAYNEDEEAFQYNGQNSFDLGEGEVENISSFIPAYNCVYQCSPRLKPFNGTLDELNAHLSDYKNEPCEFWIAKSGDINQYNVYYFESSEGKFMPSDIGEGTINLLSQLADKGYGLNTSDLAGKTDDELNTLFINARIAKFRIDAPAYWDIDDCLFFMNNVEFNAGTDERAKNTYPYCFGTETSRWRWRVDDADTRFDTTNRGLPDKEYSVETHDMDETGASVWNGETNNFFNLMELAFPEEKIISMRKSMTAMQTLGGLKSGNDLEKLFAFYQKYYFDQAQEYFPANAYNADAKYCYENGKLAYNKGHYSNDTDPITQSLGDHYLAEQRWITKRILYMMSKYSFGLFSANGTDTITVRAAGNTIKYELTPAMDMYPAIANGTSIIRGRRTKAGEVCEMEIELSGSGDQQNAIQGASYLQDIGDWHNKNVTGSMIIQGRMLRDIRLGSKNNPVVISISSLTLSNCVSLQRLLLSNIATLAGTLNLSACSHLQEIYADGTSLTQIVLPSGGGLRVIQYSRLNQYLSLSNYPLLTTEGIGIDLCRDVITDFFIVNCPNLSPMRLLVGIMDAQIGQGGDHKLKRIRAVGFDETYDDSDMLDKLATLSNGTYGGLSAEGLAGEDEYPVLDGTITVNANTYEDSIEALRNTFRKLTLNINGEFYVRFKDAIVQSMIAESYGDGVGTKIEQVKAVRNFGGMFKGNTEITSFDEFELFTGYNSNGWNVFDGCLSLISVKLPSQLKIIYGYMFYDCRELANIDLRKVEEIQRQAFYNTGLIDVDLENVVTIAGDAFSKCTRLSRMKIGDKSGIPSGFAMDCTSLVELDLGAGVNAITYAFQHSPLRIVTIRAVTPPEVTKSFQVIDQSCRFYVPDQSVETYKAASGWSQYADRIYPLSQKTE</sequence>
<dbReference type="InterPro" id="IPR026906">
    <property type="entry name" value="LRR_5"/>
</dbReference>
<evidence type="ECO:0000256" key="1">
    <source>
        <dbReference type="SAM" id="MobiDB-lite"/>
    </source>
</evidence>
<dbReference type="Gene3D" id="3.80.10.10">
    <property type="entry name" value="Ribonuclease Inhibitor"/>
    <property type="match status" value="1"/>
</dbReference>
<dbReference type="PANTHER" id="PTHR45661:SF3">
    <property type="entry name" value="IG-LIKE DOMAIN-CONTAINING PROTEIN"/>
    <property type="match status" value="1"/>
</dbReference>
<accession>A0AAW4ZGM8</accession>
<feature type="compositionally biased region" description="Basic and acidic residues" evidence="1">
    <location>
        <begin position="1"/>
        <end position="15"/>
    </location>
</feature>
<evidence type="ECO:0000313" key="2">
    <source>
        <dbReference type="EMBL" id="MCE9240211.1"/>
    </source>
</evidence>
<feature type="region of interest" description="Disordered" evidence="1">
    <location>
        <begin position="1"/>
        <end position="21"/>
    </location>
</feature>
<proteinExistence type="predicted"/>
<dbReference type="EMBL" id="JAHYQA010000021">
    <property type="protein sequence ID" value="MCE9240211.1"/>
    <property type="molecule type" value="Genomic_DNA"/>
</dbReference>
<dbReference type="Proteomes" id="UP001200544">
    <property type="component" value="Unassembled WGS sequence"/>
</dbReference>
<reference evidence="2" key="1">
    <citation type="submission" date="2021-07" db="EMBL/GenBank/DDBJ databases">
        <title>Comparative genomics of Bacteroides fragilis group isolates reveals species-dependent resistance mechanisms and validates clinical tools for resistance prediction.</title>
        <authorList>
            <person name="Wallace M.J."/>
            <person name="Jean S."/>
            <person name="Wallace M.A."/>
            <person name="Carey-Ann B.D."/>
            <person name="Dantas G."/>
        </authorList>
    </citation>
    <scope>NUCLEOTIDE SEQUENCE</scope>
    <source>
        <strain evidence="2">BJH_160</strain>
    </source>
</reference>